<protein>
    <submittedName>
        <fullName evidence="2">Uncharacterized membrane protein</fullName>
    </submittedName>
</protein>
<keyword evidence="3" id="KW-1185">Reference proteome</keyword>
<accession>A0A1H3JVC9</accession>
<dbReference type="InterPro" id="IPR019253">
    <property type="entry name" value="DUF2244_TM"/>
</dbReference>
<reference evidence="2 3" key="1">
    <citation type="submission" date="2016-10" db="EMBL/GenBank/DDBJ databases">
        <authorList>
            <person name="de Groot N.N."/>
        </authorList>
    </citation>
    <scope>NUCLEOTIDE SEQUENCE [LARGE SCALE GENOMIC DNA]</scope>
    <source>
        <strain evidence="2 3">DSM 24677</strain>
    </source>
</reference>
<dbReference type="AlphaFoldDB" id="A0A1H3JVC9"/>
<dbReference type="RefSeq" id="WP_089889572.1">
    <property type="nucleotide sequence ID" value="NZ_CALJFH010000002.1"/>
</dbReference>
<keyword evidence="1" id="KW-0812">Transmembrane</keyword>
<sequence>MPYHWTETKDSQTLTLWPHRSLPIRGFVGVFGGIFILAMLPLFGLIGTSLLWGMLPFVLITLTGLYFAFMHTYRTGDAREVLVIGSEETTLRHTPHKGPALDWSCNTYWTRAHIYPRGGPVPHYITLKGNGREAELGRFLSEDERKALIGELSDALKAAQR</sequence>
<proteinExistence type="predicted"/>
<name>A0A1H3JVC9_9RHOB</name>
<dbReference type="GeneID" id="78124264"/>
<feature type="transmembrane region" description="Helical" evidence="1">
    <location>
        <begin position="50"/>
        <end position="69"/>
    </location>
</feature>
<dbReference type="Proteomes" id="UP000199026">
    <property type="component" value="Unassembled WGS sequence"/>
</dbReference>
<evidence type="ECO:0000256" key="1">
    <source>
        <dbReference type="SAM" id="Phobius"/>
    </source>
</evidence>
<evidence type="ECO:0000313" key="2">
    <source>
        <dbReference type="EMBL" id="SDY43821.1"/>
    </source>
</evidence>
<dbReference type="EMBL" id="FNPR01000002">
    <property type="protein sequence ID" value="SDY43821.1"/>
    <property type="molecule type" value="Genomic_DNA"/>
</dbReference>
<organism evidence="2 3">
    <name type="scientific">Lentibacter algarum</name>
    <dbReference type="NCBI Taxonomy" id="576131"/>
    <lineage>
        <taxon>Bacteria</taxon>
        <taxon>Pseudomonadati</taxon>
        <taxon>Pseudomonadota</taxon>
        <taxon>Alphaproteobacteria</taxon>
        <taxon>Rhodobacterales</taxon>
        <taxon>Roseobacteraceae</taxon>
        <taxon>Lentibacter</taxon>
    </lineage>
</organism>
<feature type="transmembrane region" description="Helical" evidence="1">
    <location>
        <begin position="26"/>
        <end position="44"/>
    </location>
</feature>
<evidence type="ECO:0000313" key="3">
    <source>
        <dbReference type="Proteomes" id="UP000199026"/>
    </source>
</evidence>
<dbReference type="OrthoDB" id="9808190at2"/>
<gene>
    <name evidence="2" type="ORF">SAMN05444486_102188</name>
</gene>
<keyword evidence="1" id="KW-0472">Membrane</keyword>
<keyword evidence="1" id="KW-1133">Transmembrane helix</keyword>
<dbReference type="STRING" id="576131.SAMN05444486_102188"/>
<dbReference type="Pfam" id="PF10003">
    <property type="entry name" value="DUF2244"/>
    <property type="match status" value="1"/>
</dbReference>